<keyword evidence="1" id="KW-0812">Transmembrane</keyword>
<dbReference type="OrthoDB" id="2743740at2759"/>
<sequence>MRSITTLAEKLSIRTRGPDNPPPCPTLCCSLIMSALPALPRIDITNTFGSSLVGALISAILYGLTSLQTYLYFVYYPKDSAGTKILVSTIWALDTVHTAFMSICVYHYLVSNYFNPVALASGHWSLFVSVALNVVVACIVQTFFVIRIFRLCGPKSRWIVTAILSVTVLAHFAFGIETVAFLFIKKFLVKLPEISLIAATPFAIFAVLSDILIAGSLCYLLHGSRTGFKRTDTMVSTLIIYAINRCLLTSVVAVVEVIVFSAMPHTLWYLAIDFVIGKLYANSLLATLNSRVAIRNAKGSTFNSIHLSGLEFNSDSSRRSESKADPRVPADVLDLSAANNSRHTHITEESENSTALDVFAKSKTTSDEGIVAYV</sequence>
<dbReference type="EMBL" id="JAACJJ010000002">
    <property type="protein sequence ID" value="KAF5329466.1"/>
    <property type="molecule type" value="Genomic_DNA"/>
</dbReference>
<organism evidence="3 4">
    <name type="scientific">Psilocybe cf. subviscida</name>
    <dbReference type="NCBI Taxonomy" id="2480587"/>
    <lineage>
        <taxon>Eukaryota</taxon>
        <taxon>Fungi</taxon>
        <taxon>Dikarya</taxon>
        <taxon>Basidiomycota</taxon>
        <taxon>Agaricomycotina</taxon>
        <taxon>Agaricomycetes</taxon>
        <taxon>Agaricomycetidae</taxon>
        <taxon>Agaricales</taxon>
        <taxon>Agaricineae</taxon>
        <taxon>Strophariaceae</taxon>
        <taxon>Psilocybe</taxon>
    </lineage>
</organism>
<evidence type="ECO:0000259" key="2">
    <source>
        <dbReference type="Pfam" id="PF20152"/>
    </source>
</evidence>
<feature type="domain" description="DUF6534" evidence="2">
    <location>
        <begin position="206"/>
        <end position="291"/>
    </location>
</feature>
<accession>A0A8H5BUH7</accession>
<dbReference type="PANTHER" id="PTHR40465:SF1">
    <property type="entry name" value="DUF6534 DOMAIN-CONTAINING PROTEIN"/>
    <property type="match status" value="1"/>
</dbReference>
<dbReference type="Proteomes" id="UP000567179">
    <property type="component" value="Unassembled WGS sequence"/>
</dbReference>
<comment type="caution">
    <text evidence="3">The sequence shown here is derived from an EMBL/GenBank/DDBJ whole genome shotgun (WGS) entry which is preliminary data.</text>
</comment>
<feature type="transmembrane region" description="Helical" evidence="1">
    <location>
        <begin position="268"/>
        <end position="288"/>
    </location>
</feature>
<evidence type="ECO:0000313" key="4">
    <source>
        <dbReference type="Proteomes" id="UP000567179"/>
    </source>
</evidence>
<protein>
    <recommendedName>
        <fullName evidence="2">DUF6534 domain-containing protein</fullName>
    </recommendedName>
</protein>
<feature type="transmembrane region" description="Helical" evidence="1">
    <location>
        <begin position="85"/>
        <end position="109"/>
    </location>
</feature>
<feature type="transmembrane region" description="Helical" evidence="1">
    <location>
        <begin position="242"/>
        <end position="262"/>
    </location>
</feature>
<gene>
    <name evidence="3" type="ORF">D9619_009292</name>
</gene>
<feature type="transmembrane region" description="Helical" evidence="1">
    <location>
        <begin position="158"/>
        <end position="184"/>
    </location>
</feature>
<keyword evidence="1" id="KW-0472">Membrane</keyword>
<feature type="transmembrane region" description="Helical" evidence="1">
    <location>
        <begin position="124"/>
        <end position="146"/>
    </location>
</feature>
<dbReference type="InterPro" id="IPR045339">
    <property type="entry name" value="DUF6534"/>
</dbReference>
<feature type="transmembrane region" description="Helical" evidence="1">
    <location>
        <begin position="52"/>
        <end position="73"/>
    </location>
</feature>
<dbReference type="Pfam" id="PF20152">
    <property type="entry name" value="DUF6534"/>
    <property type="match status" value="1"/>
</dbReference>
<feature type="transmembrane region" description="Helical" evidence="1">
    <location>
        <begin position="196"/>
        <end position="221"/>
    </location>
</feature>
<reference evidence="3 4" key="1">
    <citation type="journal article" date="2020" name="ISME J.">
        <title>Uncovering the hidden diversity of litter-decomposition mechanisms in mushroom-forming fungi.</title>
        <authorList>
            <person name="Floudas D."/>
            <person name="Bentzer J."/>
            <person name="Ahren D."/>
            <person name="Johansson T."/>
            <person name="Persson P."/>
            <person name="Tunlid A."/>
        </authorList>
    </citation>
    <scope>NUCLEOTIDE SEQUENCE [LARGE SCALE GENOMIC DNA]</scope>
    <source>
        <strain evidence="3 4">CBS 101986</strain>
    </source>
</reference>
<keyword evidence="1" id="KW-1133">Transmembrane helix</keyword>
<keyword evidence="4" id="KW-1185">Reference proteome</keyword>
<proteinExistence type="predicted"/>
<dbReference type="PANTHER" id="PTHR40465">
    <property type="entry name" value="CHROMOSOME 1, WHOLE GENOME SHOTGUN SEQUENCE"/>
    <property type="match status" value="1"/>
</dbReference>
<evidence type="ECO:0000313" key="3">
    <source>
        <dbReference type="EMBL" id="KAF5329466.1"/>
    </source>
</evidence>
<evidence type="ECO:0000256" key="1">
    <source>
        <dbReference type="SAM" id="Phobius"/>
    </source>
</evidence>
<name>A0A8H5BUH7_9AGAR</name>
<dbReference type="AlphaFoldDB" id="A0A8H5BUH7"/>